<dbReference type="Gene3D" id="3.40.50.720">
    <property type="entry name" value="NAD(P)-binding Rossmann-like Domain"/>
    <property type="match status" value="1"/>
</dbReference>
<dbReference type="InterPro" id="IPR050984">
    <property type="entry name" value="Gfo/Idh/MocA_domain"/>
</dbReference>
<keyword evidence="7" id="KW-1185">Reference proteome</keyword>
<gene>
    <name evidence="6" type="ORF">H8S01_11585</name>
</gene>
<reference evidence="6 7" key="1">
    <citation type="submission" date="2020-08" db="EMBL/GenBank/DDBJ databases">
        <title>Genome public.</title>
        <authorList>
            <person name="Liu C."/>
            <person name="Sun Q."/>
        </authorList>
    </citation>
    <scope>NUCLEOTIDE SEQUENCE [LARGE SCALE GENOMIC DNA]</scope>
    <source>
        <strain evidence="6 7">NSJ-43</strain>
    </source>
</reference>
<organism evidence="6 7">
    <name type="scientific">Lachnospira hominis</name>
    <name type="common">ex Liu et al. 2021</name>
    <dbReference type="NCBI Taxonomy" id="2763051"/>
    <lineage>
        <taxon>Bacteria</taxon>
        <taxon>Bacillati</taxon>
        <taxon>Bacillota</taxon>
        <taxon>Clostridia</taxon>
        <taxon>Lachnospirales</taxon>
        <taxon>Lachnospiraceae</taxon>
        <taxon>Lachnospira</taxon>
    </lineage>
</organism>
<evidence type="ECO:0000259" key="4">
    <source>
        <dbReference type="Pfam" id="PF01467"/>
    </source>
</evidence>
<evidence type="ECO:0000313" key="6">
    <source>
        <dbReference type="EMBL" id="MBC5681593.1"/>
    </source>
</evidence>
<feature type="domain" description="Gfo/Idh/MocA-like oxidoreductase N-terminal" evidence="3">
    <location>
        <begin position="131"/>
        <end position="246"/>
    </location>
</feature>
<comment type="similarity">
    <text evidence="1">Belongs to the Gfo/Idh/MocA family.</text>
</comment>
<dbReference type="InterPro" id="IPR055170">
    <property type="entry name" value="GFO_IDH_MocA-like_dom"/>
</dbReference>
<evidence type="ECO:0000259" key="5">
    <source>
        <dbReference type="Pfam" id="PF22725"/>
    </source>
</evidence>
<evidence type="ECO:0000256" key="1">
    <source>
        <dbReference type="ARBA" id="ARBA00010928"/>
    </source>
</evidence>
<dbReference type="Pfam" id="PF22725">
    <property type="entry name" value="GFO_IDH_MocA_C3"/>
    <property type="match status" value="1"/>
</dbReference>
<dbReference type="InterPro" id="IPR014729">
    <property type="entry name" value="Rossmann-like_a/b/a_fold"/>
</dbReference>
<dbReference type="Gene3D" id="3.30.360.10">
    <property type="entry name" value="Dihydrodipicolinate Reductase, domain 2"/>
    <property type="match status" value="1"/>
</dbReference>
<dbReference type="SUPFAM" id="SSF52374">
    <property type="entry name" value="Nucleotidylyl transferase"/>
    <property type="match status" value="1"/>
</dbReference>
<dbReference type="InterPro" id="IPR004821">
    <property type="entry name" value="Cyt_trans-like"/>
</dbReference>
<evidence type="ECO:0000259" key="3">
    <source>
        <dbReference type="Pfam" id="PF01408"/>
    </source>
</evidence>
<dbReference type="Pfam" id="PF01408">
    <property type="entry name" value="GFO_IDH_MocA"/>
    <property type="match status" value="1"/>
</dbReference>
<dbReference type="RefSeq" id="WP_186837260.1">
    <property type="nucleotide sequence ID" value="NZ_JACOPD010000009.1"/>
</dbReference>
<evidence type="ECO:0000256" key="2">
    <source>
        <dbReference type="ARBA" id="ARBA00023002"/>
    </source>
</evidence>
<feature type="domain" description="Cytidyltransferase-like" evidence="4">
    <location>
        <begin position="5"/>
        <end position="124"/>
    </location>
</feature>
<sequence>MKTVITYGTFDLFHQGHYNLLKRAKELGDYLIVGVTTEHFDEARGKVNVVDPIIERIENVKKTGFADMIIVEDHDGQKIEDIQKYGADIFTVGSDWVGTFDYLNAFCKVVYLERTPNISSTFLRKKQFKIVRIGIVGTGRIAPRFISESKYVSGLTIECAYNPVEESAKRFEKREKIKCYTGDYEEFLENVDAVYIASPNETHFEYAKKAIEAGKHVLSEKPLSFTKKESEVLYTSAKGKGVVLMEAVKAAYCPGFQQLINVAKSGKIGDIVDVEASFTRLADPLSRERTDAEYGGAFLEFGPSVLVPVIKLMGKDYTSVTFDSIYDGNGVDLYTKADIRYDNGFATVKTGVGVKTEGQLVVSGTKGYIIAQSPWWLMKKFDVRYEDSSKIEHFEPRFQGDGLRYEISDFVSKINGTDKKDYKLTAGESTIMSEFVEKFMEQKKKLMISRQRKGEDK</sequence>
<dbReference type="InterPro" id="IPR036291">
    <property type="entry name" value="NAD(P)-bd_dom_sf"/>
</dbReference>
<name>A0ABR7G2C7_9FIRM</name>
<keyword evidence="2" id="KW-0560">Oxidoreductase</keyword>
<dbReference type="PANTHER" id="PTHR22604:SF105">
    <property type="entry name" value="TRANS-1,2-DIHYDROBENZENE-1,2-DIOL DEHYDROGENASE"/>
    <property type="match status" value="1"/>
</dbReference>
<dbReference type="SUPFAM" id="SSF55347">
    <property type="entry name" value="Glyceraldehyde-3-phosphate dehydrogenase-like, C-terminal domain"/>
    <property type="match status" value="1"/>
</dbReference>
<dbReference type="NCBIfam" id="TIGR00125">
    <property type="entry name" value="cyt_tran_rel"/>
    <property type="match status" value="1"/>
</dbReference>
<dbReference type="PANTHER" id="PTHR22604">
    <property type="entry name" value="OXIDOREDUCTASES"/>
    <property type="match status" value="1"/>
</dbReference>
<evidence type="ECO:0000313" key="7">
    <source>
        <dbReference type="Proteomes" id="UP000628463"/>
    </source>
</evidence>
<dbReference type="SUPFAM" id="SSF51735">
    <property type="entry name" value="NAD(P)-binding Rossmann-fold domains"/>
    <property type="match status" value="1"/>
</dbReference>
<dbReference type="InterPro" id="IPR000683">
    <property type="entry name" value="Gfo/Idh/MocA-like_OxRdtase_N"/>
</dbReference>
<feature type="domain" description="GFO/IDH/MocA-like oxidoreductase" evidence="5">
    <location>
        <begin position="256"/>
        <end position="369"/>
    </location>
</feature>
<dbReference type="EMBL" id="JACOPD010000009">
    <property type="protein sequence ID" value="MBC5681593.1"/>
    <property type="molecule type" value="Genomic_DNA"/>
</dbReference>
<protein>
    <submittedName>
        <fullName evidence="6">Gfo/Idh/MocA family oxidoreductase</fullName>
    </submittedName>
</protein>
<dbReference type="Proteomes" id="UP000628463">
    <property type="component" value="Unassembled WGS sequence"/>
</dbReference>
<proteinExistence type="inferred from homology"/>
<dbReference type="Pfam" id="PF01467">
    <property type="entry name" value="CTP_transf_like"/>
    <property type="match status" value="1"/>
</dbReference>
<dbReference type="Gene3D" id="3.40.50.620">
    <property type="entry name" value="HUPs"/>
    <property type="match status" value="1"/>
</dbReference>
<accession>A0ABR7G2C7</accession>
<comment type="caution">
    <text evidence="6">The sequence shown here is derived from an EMBL/GenBank/DDBJ whole genome shotgun (WGS) entry which is preliminary data.</text>
</comment>